<dbReference type="OrthoDB" id="5234364at2759"/>
<evidence type="ECO:0008006" key="5">
    <source>
        <dbReference type="Google" id="ProtNLM"/>
    </source>
</evidence>
<feature type="signal peptide" evidence="2">
    <location>
        <begin position="1"/>
        <end position="20"/>
    </location>
</feature>
<dbReference type="Proteomes" id="UP000015530">
    <property type="component" value="Unassembled WGS sequence"/>
</dbReference>
<protein>
    <recommendedName>
        <fullName evidence="5">Extracellular membrane protein CFEM domain-containing protein</fullName>
    </recommendedName>
</protein>
<dbReference type="HOGENOM" id="CLU_1049768_0_0_1"/>
<keyword evidence="2" id="KW-0732">Signal</keyword>
<comment type="caution">
    <text evidence="3">The sequence shown here is derived from an EMBL/GenBank/DDBJ whole genome shotgun (WGS) entry which is preliminary data.</text>
</comment>
<reference evidence="4" key="1">
    <citation type="journal article" date="2013" name="Mol. Plant Microbe Interact.">
        <title>Global aspects of pacC regulation of pathogenicity genes in Colletotrichum gloeosporioides as revealed by transcriptome analysis.</title>
        <authorList>
            <person name="Alkan N."/>
            <person name="Meng X."/>
            <person name="Friedlander G."/>
            <person name="Reuveni E."/>
            <person name="Sukno S."/>
            <person name="Sherman A."/>
            <person name="Thon M."/>
            <person name="Fluhr R."/>
            <person name="Prusky D."/>
        </authorList>
    </citation>
    <scope>NUCLEOTIDE SEQUENCE [LARGE SCALE GENOMIC DNA]</scope>
    <source>
        <strain evidence="4">Cg-14</strain>
    </source>
</reference>
<dbReference type="AlphaFoldDB" id="T0KZW5"/>
<dbReference type="EMBL" id="AMYD01003874">
    <property type="protein sequence ID" value="EQB44871.1"/>
    <property type="molecule type" value="Genomic_DNA"/>
</dbReference>
<evidence type="ECO:0000256" key="2">
    <source>
        <dbReference type="SAM" id="SignalP"/>
    </source>
</evidence>
<feature type="region of interest" description="Disordered" evidence="1">
    <location>
        <begin position="203"/>
        <end position="265"/>
    </location>
</feature>
<evidence type="ECO:0000256" key="1">
    <source>
        <dbReference type="SAM" id="MobiDB-lite"/>
    </source>
</evidence>
<gene>
    <name evidence="3" type="ORF">CGLO_16338</name>
</gene>
<feature type="chain" id="PRO_5004566546" description="Extracellular membrane protein CFEM domain-containing protein" evidence="2">
    <location>
        <begin position="21"/>
        <end position="265"/>
    </location>
</feature>
<evidence type="ECO:0000313" key="3">
    <source>
        <dbReference type="EMBL" id="EQB44871.1"/>
    </source>
</evidence>
<sequence>MRQFGAIVLLGLIGSTLVAATPFDQEKQNRDAECDNGCFFGSFPGGSCTNDAGCMCTQQKYRERYFCCMAEKCDASVLPDSIQRQTSECEARNMPFTFDTEAVCGIKLSTKVSPYPTQTVTITATVGSSEAAATVTGATTTGTGAATIEAATGTTTEVNDVGAGGMKPAIGMIVNLYSVLSMLEVGVAAYEEVTTWVPEISSVDEKETSPVVSVGGDVGVLFSDDGDDVSRDDRDDRDVNSDEKEEDNVESKDGADSSGNEPEEI</sequence>
<feature type="compositionally biased region" description="Basic and acidic residues" evidence="1">
    <location>
        <begin position="228"/>
        <end position="242"/>
    </location>
</feature>
<organism evidence="3 4">
    <name type="scientific">Colletotrichum gloeosporioides (strain Cg-14)</name>
    <name type="common">Anthracnose fungus</name>
    <name type="synonym">Glomerella cingulata</name>
    <dbReference type="NCBI Taxonomy" id="1237896"/>
    <lineage>
        <taxon>Eukaryota</taxon>
        <taxon>Fungi</taxon>
        <taxon>Dikarya</taxon>
        <taxon>Ascomycota</taxon>
        <taxon>Pezizomycotina</taxon>
        <taxon>Sordariomycetes</taxon>
        <taxon>Hypocreomycetidae</taxon>
        <taxon>Glomerellales</taxon>
        <taxon>Glomerellaceae</taxon>
        <taxon>Colletotrichum</taxon>
        <taxon>Colletotrichum gloeosporioides species complex</taxon>
    </lineage>
</organism>
<proteinExistence type="predicted"/>
<name>T0KZW5_COLGC</name>
<dbReference type="STRING" id="1237896.T0KZW5"/>
<feature type="compositionally biased region" description="Low complexity" evidence="1">
    <location>
        <begin position="209"/>
        <end position="223"/>
    </location>
</feature>
<accession>T0KZW5</accession>
<evidence type="ECO:0000313" key="4">
    <source>
        <dbReference type="Proteomes" id="UP000015530"/>
    </source>
</evidence>
<dbReference type="eggNOG" id="ENOG502RP60">
    <property type="taxonomic scope" value="Eukaryota"/>
</dbReference>